<reference evidence="1" key="1">
    <citation type="submission" date="2021-04" db="EMBL/GenBank/DDBJ databases">
        <title>Genome based classification of Actinospica acidithermotolerans sp. nov., an actinobacterium isolated from an Indonesian hot spring.</title>
        <authorList>
            <person name="Kusuma A.B."/>
            <person name="Putra K.E."/>
            <person name="Nafisah S."/>
            <person name="Loh J."/>
            <person name="Nouioui I."/>
            <person name="Goodfellow M."/>
        </authorList>
    </citation>
    <scope>NUCLEOTIDE SEQUENCE</scope>
    <source>
        <strain evidence="1">MGRD01-02</strain>
    </source>
</reference>
<proteinExistence type="predicted"/>
<name>A0A941ECG2_9ACTN</name>
<protein>
    <recommendedName>
        <fullName evidence="3">NB-ARC domain-containing protein</fullName>
    </recommendedName>
</protein>
<accession>A0A941ECG2</accession>
<gene>
    <name evidence="1" type="ORF">KDK95_20760</name>
</gene>
<dbReference type="RefSeq" id="WP_212519888.1">
    <property type="nucleotide sequence ID" value="NZ_JAGSOH010000065.1"/>
</dbReference>
<keyword evidence="2" id="KW-1185">Reference proteome</keyword>
<dbReference type="EMBL" id="JAGSOH010000065">
    <property type="protein sequence ID" value="MBR7828752.1"/>
    <property type="molecule type" value="Genomic_DNA"/>
</dbReference>
<evidence type="ECO:0008006" key="3">
    <source>
        <dbReference type="Google" id="ProtNLM"/>
    </source>
</evidence>
<dbReference type="AlphaFoldDB" id="A0A941ECG2"/>
<dbReference type="Gene3D" id="3.40.50.300">
    <property type="entry name" value="P-loop containing nucleotide triphosphate hydrolases"/>
    <property type="match status" value="1"/>
</dbReference>
<dbReference type="PANTHER" id="PTHR35205:SF1">
    <property type="entry name" value="ZU5 DOMAIN-CONTAINING PROTEIN"/>
    <property type="match status" value="1"/>
</dbReference>
<dbReference type="InterPro" id="IPR027417">
    <property type="entry name" value="P-loop_NTPase"/>
</dbReference>
<dbReference type="Proteomes" id="UP000676325">
    <property type="component" value="Unassembled WGS sequence"/>
</dbReference>
<comment type="caution">
    <text evidence="1">The sequence shown here is derived from an EMBL/GenBank/DDBJ whole genome shotgun (WGS) entry which is preliminary data.</text>
</comment>
<dbReference type="PANTHER" id="PTHR35205">
    <property type="entry name" value="NB-ARC AND TPR DOMAIN PROTEIN"/>
    <property type="match status" value="1"/>
</dbReference>
<dbReference type="SUPFAM" id="SSF52540">
    <property type="entry name" value="P-loop containing nucleoside triphosphate hydrolases"/>
    <property type="match status" value="1"/>
</dbReference>
<evidence type="ECO:0000313" key="1">
    <source>
        <dbReference type="EMBL" id="MBR7828752.1"/>
    </source>
</evidence>
<sequence length="997" mass="107842">MMDGGRTAARGFQYQYHRTLEWLVAHLDDPAVAAVRVEGPAPTETAVGDSVDFDAQRDDGSVIFAAQVKSKALGLQMSAPKAFDALLALAKGSTAERYALVTNAALDATAQRLAAALEEASDLADLRARLASLFPKTKAPRRAEQVARLDDELLARLSRSRIQVDPRDDDEIRTDLREALRTYRNRHREGLGDQSAGLLSGYLISEVLWRAADTAGERAAFDVASLRGHVLVPGDVLASALGWKDWGSIVGLLPRVPDVSRRALLNELCAAVDTPRDTPVRRVALLGLSGIGKSSLAVQFVAERADAYDLIGWIDSETPQSMLASFHALLAAMDPAVTGRHEFPPDQLAHRVRAALGRLSGRWLLVFDNAGSVRDMEPWVPALGRGDVILTSLDAASNYGDAKRVNVGTMLRDEAVALLTRRLQLAVADQRTHAEVLDRLAAGLGDWPLALELGAGYIYSCGIALTGVDEYLTRLTARALSDHDSVPPGYPRTLVAALGLSLDKITARSTQSLDRAQVALGMLIAAGYLASQRIPAHLLLAVAAGGDVGLDAEAEADQTPAFMAPEEADLGEHLRELRRFSLIGEDLPLPHPFPAIGPESARTITVNTVVQVVVRARVGSNPDLPTGLKSLAWHVNNWLHRSLALGDAEGTAVLQTHGERLLDHIEAIGLTSQRIALLYGNLAGGYSKRCQDETAAHCYLRALHHVDASPPTNLALRVQNQLGLATVYWNRVLREEIDGGEDAAVADVASLLQEVLRQAEAWSHEPSGAAMKIALLAANLLSRSPVEGLPPALERLSKAFARLISRLPASEYSGLRAQLDEAEVQLQQRNFRAAESICRHLVARGVADIDTGAKRLLIEALIGQERWPSALGEIHDWAQSPTGPRLAVQDSLDLIHNAGVVCALGVMQRKDGPTKVLEALLDWPSFDVVLNAATPGERGRIELLCVINDYVHGRDLDQDRLWKLARVDLASPYGGTQSWQLLRRMVISVPRVYTDAD</sequence>
<evidence type="ECO:0000313" key="2">
    <source>
        <dbReference type="Proteomes" id="UP000676325"/>
    </source>
</evidence>
<organism evidence="1 2">
    <name type="scientific">Actinospica acidithermotolerans</name>
    <dbReference type="NCBI Taxonomy" id="2828514"/>
    <lineage>
        <taxon>Bacteria</taxon>
        <taxon>Bacillati</taxon>
        <taxon>Actinomycetota</taxon>
        <taxon>Actinomycetes</taxon>
        <taxon>Catenulisporales</taxon>
        <taxon>Actinospicaceae</taxon>
        <taxon>Actinospica</taxon>
    </lineage>
</organism>